<evidence type="ECO:0000256" key="1">
    <source>
        <dbReference type="ARBA" id="ARBA00006987"/>
    </source>
</evidence>
<reference evidence="3 4" key="1">
    <citation type="submission" date="2018-03" db="EMBL/GenBank/DDBJ databases">
        <title>Genomic Encyclopedia of Type Strains, Phase III (KMG-III): the genomes of soil and plant-associated and newly described type strains.</title>
        <authorList>
            <person name="Whitman W."/>
        </authorList>
    </citation>
    <scope>NUCLEOTIDE SEQUENCE [LARGE SCALE GENOMIC DNA]</scope>
    <source>
        <strain evidence="3 4">MWH-P2sevCIIIb</strain>
    </source>
</reference>
<organism evidence="3 4">
    <name type="scientific">Jezberella montanilacus</name>
    <dbReference type="NCBI Taxonomy" id="323426"/>
    <lineage>
        <taxon>Bacteria</taxon>
        <taxon>Pseudomonadati</taxon>
        <taxon>Pseudomonadota</taxon>
        <taxon>Betaproteobacteria</taxon>
        <taxon>Burkholderiales</taxon>
        <taxon>Alcaligenaceae</taxon>
        <taxon>Jezberella</taxon>
    </lineage>
</organism>
<evidence type="ECO:0000313" key="4">
    <source>
        <dbReference type="Proteomes" id="UP000238308"/>
    </source>
</evidence>
<protein>
    <submittedName>
        <fullName evidence="3">Tripartite-type tricarboxylate transporter receptor subunit TctC</fullName>
    </submittedName>
</protein>
<proteinExistence type="inferred from homology"/>
<feature type="chain" id="PRO_5015678894" evidence="2">
    <location>
        <begin position="28"/>
        <end position="328"/>
    </location>
</feature>
<dbReference type="RefSeq" id="WP_146129723.1">
    <property type="nucleotide sequence ID" value="NZ_PVTV01000011.1"/>
</dbReference>
<evidence type="ECO:0000313" key="3">
    <source>
        <dbReference type="EMBL" id="PRY99640.1"/>
    </source>
</evidence>
<feature type="signal peptide" evidence="2">
    <location>
        <begin position="1"/>
        <end position="27"/>
    </location>
</feature>
<keyword evidence="2" id="KW-0732">Signal</keyword>
<dbReference type="Pfam" id="PF03401">
    <property type="entry name" value="TctC"/>
    <property type="match status" value="1"/>
</dbReference>
<comment type="similarity">
    <text evidence="1">Belongs to the UPF0065 (bug) family.</text>
</comment>
<dbReference type="PANTHER" id="PTHR42928:SF5">
    <property type="entry name" value="BLR1237 PROTEIN"/>
    <property type="match status" value="1"/>
</dbReference>
<dbReference type="SUPFAM" id="SSF53850">
    <property type="entry name" value="Periplasmic binding protein-like II"/>
    <property type="match status" value="1"/>
</dbReference>
<sequence>MRFLSANYRSLFVSIIASIGFCGATMAQDFPKQPIKLVVPWAPGGNVDITARAVAPALSDILGQQVVVENKPGAGGFIGTTGVVRSAADGYTLMLGSSGSISVGPALTRNPPYDPTKDLVAVGPIHSVPMVLTVAAKGSIKNFAEYVARAKQADNRVSIGSAGNGSSQHLVLELLAYRLGIKLNHIPYKGSGPANNDLLGNQIDSMMDQLTASIGHIRSGSLIAIAQSGKRRSALIPDVPTFEELGVKDFDMVTYTGIFGPVGMPPAVLDRLTDALKQALATTLVKERFDNLGVDIITLDRKAFQEYVNKDFRNSQEIGKAANIVINE</sequence>
<keyword evidence="3" id="KW-0675">Receptor</keyword>
<comment type="caution">
    <text evidence="3">The sequence shown here is derived from an EMBL/GenBank/DDBJ whole genome shotgun (WGS) entry which is preliminary data.</text>
</comment>
<dbReference type="CDD" id="cd07012">
    <property type="entry name" value="PBP2_Bug_TTT"/>
    <property type="match status" value="1"/>
</dbReference>
<accession>A0A2T0XL58</accession>
<dbReference type="Proteomes" id="UP000238308">
    <property type="component" value="Unassembled WGS sequence"/>
</dbReference>
<dbReference type="PANTHER" id="PTHR42928">
    <property type="entry name" value="TRICARBOXYLATE-BINDING PROTEIN"/>
    <property type="match status" value="1"/>
</dbReference>
<dbReference type="InterPro" id="IPR042100">
    <property type="entry name" value="Bug_dom1"/>
</dbReference>
<dbReference type="InterPro" id="IPR005064">
    <property type="entry name" value="BUG"/>
</dbReference>
<dbReference type="PIRSF" id="PIRSF017082">
    <property type="entry name" value="YflP"/>
    <property type="match status" value="1"/>
</dbReference>
<gene>
    <name evidence="3" type="ORF">BCM14_1092</name>
</gene>
<dbReference type="Gene3D" id="3.40.190.10">
    <property type="entry name" value="Periplasmic binding protein-like II"/>
    <property type="match status" value="1"/>
</dbReference>
<dbReference type="AlphaFoldDB" id="A0A2T0XL58"/>
<name>A0A2T0XL58_9BURK</name>
<evidence type="ECO:0000256" key="2">
    <source>
        <dbReference type="SAM" id="SignalP"/>
    </source>
</evidence>
<dbReference type="EMBL" id="PVTV01000011">
    <property type="protein sequence ID" value="PRY99640.1"/>
    <property type="molecule type" value="Genomic_DNA"/>
</dbReference>
<dbReference type="OrthoDB" id="8630928at2"/>
<keyword evidence="4" id="KW-1185">Reference proteome</keyword>
<dbReference type="Gene3D" id="3.40.190.150">
    <property type="entry name" value="Bordetella uptake gene, domain 1"/>
    <property type="match status" value="1"/>
</dbReference>